<keyword evidence="6" id="KW-1185">Reference proteome</keyword>
<dbReference type="Proteomes" id="UP000505377">
    <property type="component" value="Chromosome"/>
</dbReference>
<gene>
    <name evidence="5" type="ORF">HOP40_17615</name>
</gene>
<sequence length="1029" mass="108739">MAFVGRARALSRLLAAVEEAEGGCARLVLVGGEAGMGKTTLLTEVAGRSGLRVGWGTCADADRLPALWPWTTALRGLTTGLDPAAVSALAHPDAAELARLLPELAAGGAVTDPAGSADDARLRLFDAVARFLERLARHAPVLLVLDDLQWADESTLALLQFVTRVYRPVPLVVVVAYRHDELGPGAGRAVAELVRSGDPVQLSGLSAAEVSELVTGVIGDAGAQRWAAEVHRRTSGHPFLARQLAELLADPTRPPDAVPPVAHELLARRVDRLSPGGRALIEAAALGGGPLLPDVLAEVCGMPAAAVASFVEEGVREGVLVRDTHGGRPRLTHDLFREALAARLDVAARMELHRRTADALEHRHRRGAAVVAAELARHCAAAVPLEGGERAVVWARAAALADSARLAYGEAAAHLARARRALDDAGVAGEVAVDLLVEEAAARARSGERGARALLDDAWARATALGDPERLGAVALGVQRLGARFAMARDAVVAMLETARAALDGTGSALEAQLTASLARELHHSVPAHRARARPLSERAIELARRRGDPATLAACLLARHDVLWTPGRAAERVGLAREIADLAARTGDAERHAEGLLLLANALLEEGSPAFRAALADYLAVTDGFGQPRHDYLALTRRGALALIDGRLDEADRLIGEASTLGERIGEPDTGNVRMSQLLGLVRARRDPDRLRATAAEAIRWWVGVPSHAYAVAAGLLAMAGEPGDIEAARRALDTVVALDEWRSDHSYLWSVFVGGMATAAVRLGDTQVCRQLLTELEPVAGSCGVNGALVCFVGSNAHWAGVLAGALGRPDDARRLLTRALTVHRRLGAHDWAAETERELAGLDTAPAQAVADAELRRDGELWRVRHRDVTAHLPDLKGLADLAALLARPGRDVHVLELAGAGNRERDSGTLLDATARATYRHRLAELDEDLADARADHDAGRAQQLDVQRDALIAELGRAAGLGGRGRALGTSTTERARKAVTARLRDAIGRIASVHPGLGAHLDRAVVTGTVCRYEPADPCTWQL</sequence>
<dbReference type="KEGG" id="pbro:HOP40_17615"/>
<organism evidence="5 6">
    <name type="scientific">Pseudonocardia broussonetiae</name>
    <dbReference type="NCBI Taxonomy" id="2736640"/>
    <lineage>
        <taxon>Bacteria</taxon>
        <taxon>Bacillati</taxon>
        <taxon>Actinomycetota</taxon>
        <taxon>Actinomycetes</taxon>
        <taxon>Pseudonocardiales</taxon>
        <taxon>Pseudonocardiaceae</taxon>
        <taxon>Pseudonocardia</taxon>
    </lineage>
</organism>
<evidence type="ECO:0000313" key="5">
    <source>
        <dbReference type="EMBL" id="QJY47403.1"/>
    </source>
</evidence>
<dbReference type="AlphaFoldDB" id="A0A6M6JJR7"/>
<dbReference type="PANTHER" id="PTHR16305:SF35">
    <property type="entry name" value="TRANSCRIPTIONAL ACTIVATOR DOMAIN"/>
    <property type="match status" value="1"/>
</dbReference>
<dbReference type="EMBL" id="CP053564">
    <property type="protein sequence ID" value="QJY47403.1"/>
    <property type="molecule type" value="Genomic_DNA"/>
</dbReference>
<evidence type="ECO:0000313" key="6">
    <source>
        <dbReference type="Proteomes" id="UP000505377"/>
    </source>
</evidence>
<feature type="domain" description="Orc1-like AAA ATPase" evidence="4">
    <location>
        <begin position="3"/>
        <end position="174"/>
    </location>
</feature>
<dbReference type="Gene3D" id="3.40.50.300">
    <property type="entry name" value="P-loop containing nucleotide triphosphate hydrolases"/>
    <property type="match status" value="1"/>
</dbReference>
<keyword evidence="1" id="KW-0547">Nucleotide-binding</keyword>
<keyword evidence="2" id="KW-0067">ATP-binding</keyword>
<evidence type="ECO:0000256" key="1">
    <source>
        <dbReference type="ARBA" id="ARBA00022741"/>
    </source>
</evidence>
<dbReference type="GO" id="GO:0005737">
    <property type="term" value="C:cytoplasm"/>
    <property type="evidence" value="ECO:0007669"/>
    <property type="project" value="TreeGrafter"/>
</dbReference>
<dbReference type="RefSeq" id="WP_172159978.1">
    <property type="nucleotide sequence ID" value="NZ_CP053564.1"/>
</dbReference>
<dbReference type="GO" id="GO:0004016">
    <property type="term" value="F:adenylate cyclase activity"/>
    <property type="evidence" value="ECO:0007669"/>
    <property type="project" value="TreeGrafter"/>
</dbReference>
<evidence type="ECO:0000256" key="2">
    <source>
        <dbReference type="ARBA" id="ARBA00022840"/>
    </source>
</evidence>
<dbReference type="InterPro" id="IPR027417">
    <property type="entry name" value="P-loop_NTPase"/>
</dbReference>
<reference evidence="5 6" key="1">
    <citation type="submission" date="2020-05" db="EMBL/GenBank/DDBJ databases">
        <authorList>
            <person name="Mo P."/>
        </authorList>
    </citation>
    <scope>NUCLEOTIDE SEQUENCE [LARGE SCALE GENOMIC DNA]</scope>
    <source>
        <strain evidence="5 6">Gen01</strain>
    </source>
</reference>
<accession>A0A6M6JJR7</accession>
<feature type="coiled-coil region" evidence="3">
    <location>
        <begin position="920"/>
        <end position="947"/>
    </location>
</feature>
<dbReference type="SUPFAM" id="SSF52540">
    <property type="entry name" value="P-loop containing nucleoside triphosphate hydrolases"/>
    <property type="match status" value="1"/>
</dbReference>
<evidence type="ECO:0000256" key="3">
    <source>
        <dbReference type="SAM" id="Coils"/>
    </source>
</evidence>
<dbReference type="Pfam" id="PF13191">
    <property type="entry name" value="AAA_16"/>
    <property type="match status" value="1"/>
</dbReference>
<dbReference type="PANTHER" id="PTHR16305">
    <property type="entry name" value="TESTICULAR SOLUBLE ADENYLYL CYCLASE"/>
    <property type="match status" value="1"/>
</dbReference>
<name>A0A6M6JJR7_9PSEU</name>
<proteinExistence type="predicted"/>
<dbReference type="GO" id="GO:0005524">
    <property type="term" value="F:ATP binding"/>
    <property type="evidence" value="ECO:0007669"/>
    <property type="project" value="UniProtKB-KW"/>
</dbReference>
<dbReference type="InterPro" id="IPR041664">
    <property type="entry name" value="AAA_16"/>
</dbReference>
<keyword evidence="3" id="KW-0175">Coiled coil</keyword>
<protein>
    <submittedName>
        <fullName evidence="5">AAA family ATPase</fullName>
    </submittedName>
</protein>
<evidence type="ECO:0000259" key="4">
    <source>
        <dbReference type="Pfam" id="PF13191"/>
    </source>
</evidence>